<evidence type="ECO:0000313" key="3">
    <source>
        <dbReference type="Proteomes" id="UP000740883"/>
    </source>
</evidence>
<evidence type="ECO:0000256" key="1">
    <source>
        <dbReference type="SAM" id="MobiDB-lite"/>
    </source>
</evidence>
<sequence length="307" mass="36007">INDTDNSKVEPKQSKNSLSKGNIINSIDNSNIESQEPKQLSPNGIVSDNKKDLIFENDFYNMFKKVCHNEDIAFYCDLEYNNHNYLLCFKKFFKPVEIVKINKDENSIINYLKNQEAEKAENYEDKKYFYFAGIKRDGSNFIAKEYNEGKDLSNNYLFITPTKFLSAYSNRNILTGVVSDDQRVSHLFFSIVLKTLIKMKEHLVNNDFFERSILSNIRDHLLGNNMKLKNGRAMQKAKKFFLYLLKEKRLPEIKNVEKHKKLLEYVLQDEKMSFYNGMAVCWDSFIYDLPFGLIEHIISSFCVVAFN</sequence>
<feature type="region of interest" description="Disordered" evidence="1">
    <location>
        <begin position="1"/>
        <end position="23"/>
    </location>
</feature>
<organism evidence="2 3">
    <name type="scientific">Nosema granulosis</name>
    <dbReference type="NCBI Taxonomy" id="83296"/>
    <lineage>
        <taxon>Eukaryota</taxon>
        <taxon>Fungi</taxon>
        <taxon>Fungi incertae sedis</taxon>
        <taxon>Microsporidia</taxon>
        <taxon>Nosematidae</taxon>
        <taxon>Nosema</taxon>
    </lineage>
</organism>
<feature type="compositionally biased region" description="Basic and acidic residues" evidence="1">
    <location>
        <begin position="1"/>
        <end position="13"/>
    </location>
</feature>
<proteinExistence type="predicted"/>
<name>A0A9P6GV62_9MICR</name>
<evidence type="ECO:0000313" key="2">
    <source>
        <dbReference type="EMBL" id="KAF9748563.1"/>
    </source>
</evidence>
<dbReference type="AlphaFoldDB" id="A0A9P6GV62"/>
<reference evidence="2 3" key="1">
    <citation type="journal article" date="2020" name="Genome Biol. Evol.">
        <title>Comparative genomics of strictly vertically transmitted, feminizing microsporidia endosymbionts of amphipod crustaceans.</title>
        <authorList>
            <person name="Cormier A."/>
            <person name="Chebbi M.A."/>
            <person name="Giraud I."/>
            <person name="Wattier R."/>
            <person name="Teixeira M."/>
            <person name="Gilbert C."/>
            <person name="Rigaud T."/>
            <person name="Cordaux R."/>
        </authorList>
    </citation>
    <scope>NUCLEOTIDE SEQUENCE [LARGE SCALE GENOMIC DNA]</scope>
    <source>
        <strain evidence="2 3">Ou3-Ou53</strain>
    </source>
</reference>
<keyword evidence="3" id="KW-1185">Reference proteome</keyword>
<dbReference type="Proteomes" id="UP000740883">
    <property type="component" value="Unassembled WGS sequence"/>
</dbReference>
<dbReference type="EMBL" id="SBJO01001232">
    <property type="protein sequence ID" value="KAF9748563.1"/>
    <property type="molecule type" value="Genomic_DNA"/>
</dbReference>
<comment type="caution">
    <text evidence="2">The sequence shown here is derived from an EMBL/GenBank/DDBJ whole genome shotgun (WGS) entry which is preliminary data.</text>
</comment>
<protein>
    <submittedName>
        <fullName evidence="2">Uncharacterized protein</fullName>
    </submittedName>
</protein>
<feature type="non-terminal residue" evidence="2">
    <location>
        <position position="1"/>
    </location>
</feature>
<accession>A0A9P6GV62</accession>
<gene>
    <name evidence="2" type="ORF">NGRA_3482</name>
</gene>